<dbReference type="GO" id="GO:0015940">
    <property type="term" value="P:pantothenate biosynthetic process"/>
    <property type="evidence" value="ECO:0007669"/>
    <property type="project" value="UniProtKB-UniRule"/>
</dbReference>
<evidence type="ECO:0000256" key="6">
    <source>
        <dbReference type="ARBA" id="ARBA00022741"/>
    </source>
</evidence>
<dbReference type="NCBIfam" id="TIGR00125">
    <property type="entry name" value="cyt_tran_rel"/>
    <property type="match status" value="1"/>
</dbReference>
<dbReference type="FunFam" id="3.40.50.620:FF:000013">
    <property type="entry name" value="Pantothenate synthetase"/>
    <property type="match status" value="1"/>
</dbReference>
<dbReference type="AlphaFoldDB" id="A0A081LDM5"/>
<dbReference type="PANTHER" id="PTHR21299">
    <property type="entry name" value="CYTIDYLATE KINASE/PANTOATE-BETA-ALANINE LIGASE"/>
    <property type="match status" value="1"/>
</dbReference>
<comment type="pathway">
    <text evidence="1 9">Cofactor biosynthesis; (R)-pantothenate biosynthesis; (R)-pantothenate from (R)-pantoate and beta-alanine: step 1/1.</text>
</comment>
<comment type="similarity">
    <text evidence="2 9">Belongs to the pantothenate synthetase family.</text>
</comment>
<keyword evidence="6 9" id="KW-0547">Nucleotide-binding</keyword>
<dbReference type="SUPFAM" id="SSF52374">
    <property type="entry name" value="Nucleotidylyl transferase"/>
    <property type="match status" value="1"/>
</dbReference>
<keyword evidence="7 9" id="KW-0067">ATP-binding</keyword>
<evidence type="ECO:0000256" key="4">
    <source>
        <dbReference type="ARBA" id="ARBA00022598"/>
    </source>
</evidence>
<protein>
    <recommendedName>
        <fullName evidence="9">Pantothenate synthetase</fullName>
        <shortName evidence="9">PS</shortName>
        <ecNumber evidence="9">6.3.2.1</ecNumber>
    </recommendedName>
    <alternativeName>
        <fullName evidence="9">Pantoate--beta-alanine ligase</fullName>
    </alternativeName>
    <alternativeName>
        <fullName evidence="9">Pantoate-activating enzyme</fullName>
    </alternativeName>
</protein>
<dbReference type="GO" id="GO:0004592">
    <property type="term" value="F:pantoate-beta-alanine ligase activity"/>
    <property type="evidence" value="ECO:0007669"/>
    <property type="project" value="UniProtKB-UniRule"/>
</dbReference>
<accession>A0A081LDM5</accession>
<dbReference type="UniPathway" id="UPA00028">
    <property type="reaction ID" value="UER00005"/>
</dbReference>
<dbReference type="eggNOG" id="COG0414">
    <property type="taxonomic scope" value="Bacteria"/>
</dbReference>
<dbReference type="GO" id="GO:0005524">
    <property type="term" value="F:ATP binding"/>
    <property type="evidence" value="ECO:0007669"/>
    <property type="project" value="UniProtKB-KW"/>
</dbReference>
<keyword evidence="5 9" id="KW-0566">Pantothenate biosynthesis</keyword>
<evidence type="ECO:0000256" key="3">
    <source>
        <dbReference type="ARBA" id="ARBA00022490"/>
    </source>
</evidence>
<feature type="binding site" evidence="9">
    <location>
        <begin position="184"/>
        <end position="187"/>
    </location>
    <ligand>
        <name>ATP</name>
        <dbReference type="ChEBI" id="CHEBI:30616"/>
    </ligand>
</feature>
<dbReference type="InterPro" id="IPR003721">
    <property type="entry name" value="Pantoate_ligase"/>
</dbReference>
<feature type="binding site" evidence="9">
    <location>
        <position position="61"/>
    </location>
    <ligand>
        <name>beta-alanine</name>
        <dbReference type="ChEBI" id="CHEBI:57966"/>
    </ligand>
</feature>
<reference evidence="10 11" key="1">
    <citation type="submission" date="2012-09" db="EMBL/GenBank/DDBJ databases">
        <title>Genome Sequence of Bacillus sp. DW5-4.</title>
        <authorList>
            <person name="Lai Q."/>
            <person name="Liu Y."/>
            <person name="Shao Z."/>
        </authorList>
    </citation>
    <scope>NUCLEOTIDE SEQUENCE [LARGE SCALE GENOMIC DNA]</scope>
    <source>
        <strain evidence="10 11">DW5-4</strain>
    </source>
</reference>
<feature type="binding site" evidence="9">
    <location>
        <begin position="147"/>
        <end position="150"/>
    </location>
    <ligand>
        <name>ATP</name>
        <dbReference type="ChEBI" id="CHEBI:30616"/>
    </ligand>
</feature>
<comment type="function">
    <text evidence="9">Catalyzes the condensation of pantoate with beta-alanine in an ATP-dependent reaction via a pantoyl-adenylate intermediate.</text>
</comment>
<dbReference type="InterPro" id="IPR014729">
    <property type="entry name" value="Rossmann-like_a/b/a_fold"/>
</dbReference>
<proteinExistence type="inferred from homology"/>
<evidence type="ECO:0000256" key="5">
    <source>
        <dbReference type="ARBA" id="ARBA00022655"/>
    </source>
</evidence>
<comment type="miscellaneous">
    <text evidence="9">The reaction proceeds by a bi uni uni bi ping pong mechanism.</text>
</comment>
<comment type="catalytic activity">
    <reaction evidence="8 9">
        <text>(R)-pantoate + beta-alanine + ATP = (R)-pantothenate + AMP + diphosphate + H(+)</text>
        <dbReference type="Rhea" id="RHEA:10912"/>
        <dbReference type="ChEBI" id="CHEBI:15378"/>
        <dbReference type="ChEBI" id="CHEBI:15980"/>
        <dbReference type="ChEBI" id="CHEBI:29032"/>
        <dbReference type="ChEBI" id="CHEBI:30616"/>
        <dbReference type="ChEBI" id="CHEBI:33019"/>
        <dbReference type="ChEBI" id="CHEBI:57966"/>
        <dbReference type="ChEBI" id="CHEBI:456215"/>
        <dbReference type="EC" id="6.3.2.1"/>
    </reaction>
</comment>
<evidence type="ECO:0000256" key="9">
    <source>
        <dbReference type="HAMAP-Rule" id="MF_00158"/>
    </source>
</evidence>
<evidence type="ECO:0000256" key="1">
    <source>
        <dbReference type="ARBA" id="ARBA00004990"/>
    </source>
</evidence>
<dbReference type="GO" id="GO:0005829">
    <property type="term" value="C:cytosol"/>
    <property type="evidence" value="ECO:0007669"/>
    <property type="project" value="TreeGrafter"/>
</dbReference>
<dbReference type="HAMAP" id="MF_00158">
    <property type="entry name" value="PanC"/>
    <property type="match status" value="1"/>
</dbReference>
<keyword evidence="4 9" id="KW-0436">Ligase</keyword>
<dbReference type="PANTHER" id="PTHR21299:SF1">
    <property type="entry name" value="PANTOATE--BETA-ALANINE LIGASE"/>
    <property type="match status" value="1"/>
</dbReference>
<evidence type="ECO:0000256" key="7">
    <source>
        <dbReference type="ARBA" id="ARBA00022840"/>
    </source>
</evidence>
<evidence type="ECO:0000313" key="11">
    <source>
        <dbReference type="Proteomes" id="UP000028091"/>
    </source>
</evidence>
<name>A0A081LDM5_9BACI</name>
<dbReference type="EMBL" id="JOTP01000004">
    <property type="protein sequence ID" value="KEP27351.1"/>
    <property type="molecule type" value="Genomic_DNA"/>
</dbReference>
<evidence type="ECO:0000313" key="10">
    <source>
        <dbReference type="EMBL" id="KEP27351.1"/>
    </source>
</evidence>
<feature type="active site" description="Proton donor" evidence="9">
    <location>
        <position position="37"/>
    </location>
</feature>
<feature type="binding site" evidence="9">
    <location>
        <position position="176"/>
    </location>
    <ligand>
        <name>ATP</name>
        <dbReference type="ChEBI" id="CHEBI:30616"/>
    </ligand>
</feature>
<feature type="binding site" evidence="9">
    <location>
        <position position="153"/>
    </location>
    <ligand>
        <name>(R)-pantoate</name>
        <dbReference type="ChEBI" id="CHEBI:15980"/>
    </ligand>
</feature>
<dbReference type="EC" id="6.3.2.1" evidence="9"/>
<evidence type="ECO:0000256" key="2">
    <source>
        <dbReference type="ARBA" id="ARBA00009256"/>
    </source>
</evidence>
<dbReference type="Gene3D" id="3.40.50.620">
    <property type="entry name" value="HUPs"/>
    <property type="match status" value="1"/>
</dbReference>
<dbReference type="OrthoDB" id="9773087at2"/>
<dbReference type="NCBIfam" id="TIGR00018">
    <property type="entry name" value="panC"/>
    <property type="match status" value="1"/>
</dbReference>
<dbReference type="Pfam" id="PF02569">
    <property type="entry name" value="Pantoate_ligase"/>
    <property type="match status" value="1"/>
</dbReference>
<dbReference type="InterPro" id="IPR004821">
    <property type="entry name" value="Cyt_trans-like"/>
</dbReference>
<dbReference type="InterPro" id="IPR042176">
    <property type="entry name" value="Pantoate_ligase_C"/>
</dbReference>
<dbReference type="CDD" id="cd00560">
    <property type="entry name" value="PanC"/>
    <property type="match status" value="1"/>
</dbReference>
<keyword evidence="11" id="KW-1185">Reference proteome</keyword>
<comment type="subunit">
    <text evidence="9">Homodimer.</text>
</comment>
<dbReference type="Gene3D" id="3.30.1300.10">
    <property type="entry name" value="Pantoate-beta-alanine ligase, C-terminal domain"/>
    <property type="match status" value="1"/>
</dbReference>
<dbReference type="Proteomes" id="UP000028091">
    <property type="component" value="Unassembled WGS sequence"/>
</dbReference>
<dbReference type="FunFam" id="3.30.1300.10:FF:000001">
    <property type="entry name" value="Pantothenate synthetase"/>
    <property type="match status" value="1"/>
</dbReference>
<evidence type="ECO:0000256" key="8">
    <source>
        <dbReference type="ARBA" id="ARBA00048258"/>
    </source>
</evidence>
<comment type="subcellular location">
    <subcellularLocation>
        <location evidence="9">Cytoplasm</location>
    </subcellularLocation>
</comment>
<feature type="binding site" evidence="9">
    <location>
        <position position="61"/>
    </location>
    <ligand>
        <name>(R)-pantoate</name>
        <dbReference type="ChEBI" id="CHEBI:15980"/>
    </ligand>
</feature>
<keyword evidence="3 9" id="KW-0963">Cytoplasm</keyword>
<organism evidence="10 11">
    <name type="scientific">Bacillus zhangzhouensis</name>
    <dbReference type="NCBI Taxonomy" id="1178540"/>
    <lineage>
        <taxon>Bacteria</taxon>
        <taxon>Bacillati</taxon>
        <taxon>Bacillota</taxon>
        <taxon>Bacilli</taxon>
        <taxon>Bacillales</taxon>
        <taxon>Bacillaceae</taxon>
        <taxon>Bacillus</taxon>
    </lineage>
</organism>
<gene>
    <name evidence="9" type="primary">panC</name>
    <name evidence="10" type="ORF">BA70_13540</name>
</gene>
<sequence>MKVVTHNHELKELTKQYQKKQHSIGFVPTMGFLHEGHLTLAKEARDQNDIVVMSIFVNPLQFGPNEDFDSYPRDIKRDQRLAEEAGVDILFTPDVKEMYQDEPSITMTVQKRTDVLCGKKRPGHFDGVVTVLTKLFHLVSPTNVYFGLKDAQQVAVIDAMIKDFFFDLHLVSVPTVREEDGLAKSSRNVYLSETERQEAPALYRALKKGQAAVEKGERDIHRMYQVVEEELLQTSGEIDYIEIYSYPELEPLEQLAGKVIIAIAVKFSRARLIDNVIFHVPESGEKHV</sequence>
<comment type="caution">
    <text evidence="10">The sequence shown here is derived from an EMBL/GenBank/DDBJ whole genome shotgun (WGS) entry which is preliminary data.</text>
</comment>
<dbReference type="RefSeq" id="WP_034318973.1">
    <property type="nucleotide sequence ID" value="NZ_JBCMYH010000014.1"/>
</dbReference>
<feature type="binding site" evidence="9">
    <location>
        <begin position="30"/>
        <end position="37"/>
    </location>
    <ligand>
        <name>ATP</name>
        <dbReference type="ChEBI" id="CHEBI:30616"/>
    </ligand>
</feature>